<evidence type="ECO:0000256" key="13">
    <source>
        <dbReference type="RuleBase" id="RU003357"/>
    </source>
</evidence>
<evidence type="ECO:0000256" key="14">
    <source>
        <dbReference type="SAM" id="SignalP"/>
    </source>
</evidence>
<feature type="signal peptide" evidence="14">
    <location>
        <begin position="1"/>
        <end position="26"/>
    </location>
</feature>
<proteinExistence type="inferred from homology"/>
<feature type="chain" id="PRO_5040881675" evidence="14">
    <location>
        <begin position="27"/>
        <end position="630"/>
    </location>
</feature>
<dbReference type="InterPro" id="IPR012910">
    <property type="entry name" value="Plug_dom"/>
</dbReference>
<evidence type="ECO:0000256" key="10">
    <source>
        <dbReference type="ARBA" id="ARBA00023170"/>
    </source>
</evidence>
<keyword evidence="3 12" id="KW-0813">Transport</keyword>
<feature type="domain" description="TonB-dependent receptor plug" evidence="16">
    <location>
        <begin position="45"/>
        <end position="151"/>
    </location>
</feature>
<dbReference type="PANTHER" id="PTHR30069:SF53">
    <property type="entry name" value="COLICIN I RECEPTOR-RELATED"/>
    <property type="match status" value="1"/>
</dbReference>
<dbReference type="AlphaFoldDB" id="A0A9X4LHF3"/>
<gene>
    <name evidence="17" type="ORF">EXJ73_12325</name>
</gene>
<evidence type="ECO:0000313" key="18">
    <source>
        <dbReference type="Proteomes" id="UP001152766"/>
    </source>
</evidence>
<dbReference type="Proteomes" id="UP001152766">
    <property type="component" value="Unassembled WGS sequence"/>
</dbReference>
<dbReference type="InterPro" id="IPR000531">
    <property type="entry name" value="Beta-barrel_TonB"/>
</dbReference>
<dbReference type="Pfam" id="PF00593">
    <property type="entry name" value="TonB_dep_Rec_b-barrel"/>
    <property type="match status" value="1"/>
</dbReference>
<dbReference type="Gene3D" id="2.170.130.10">
    <property type="entry name" value="TonB-dependent receptor, plug domain"/>
    <property type="match status" value="1"/>
</dbReference>
<keyword evidence="9 12" id="KW-0472">Membrane</keyword>
<evidence type="ECO:0000256" key="6">
    <source>
        <dbReference type="ARBA" id="ARBA00022729"/>
    </source>
</evidence>
<dbReference type="PROSITE" id="PS52016">
    <property type="entry name" value="TONB_DEPENDENT_REC_3"/>
    <property type="match status" value="1"/>
</dbReference>
<evidence type="ECO:0000313" key="17">
    <source>
        <dbReference type="EMBL" id="MDG0863253.1"/>
    </source>
</evidence>
<keyword evidence="7" id="KW-0406">Ion transport</keyword>
<dbReference type="InterPro" id="IPR039426">
    <property type="entry name" value="TonB-dep_rcpt-like"/>
</dbReference>
<keyword evidence="4 12" id="KW-1134">Transmembrane beta strand</keyword>
<keyword evidence="5 12" id="KW-0812">Transmembrane</keyword>
<dbReference type="InterPro" id="IPR037066">
    <property type="entry name" value="Plug_dom_sf"/>
</dbReference>
<dbReference type="CDD" id="cd01347">
    <property type="entry name" value="ligand_gated_channel"/>
    <property type="match status" value="1"/>
</dbReference>
<evidence type="ECO:0000256" key="11">
    <source>
        <dbReference type="ARBA" id="ARBA00023237"/>
    </source>
</evidence>
<accession>A0A9X4LHF3</accession>
<comment type="caution">
    <text evidence="17">The sequence shown here is derived from an EMBL/GenBank/DDBJ whole genome shotgun (WGS) entry which is preliminary data.</text>
</comment>
<evidence type="ECO:0000256" key="4">
    <source>
        <dbReference type="ARBA" id="ARBA00022452"/>
    </source>
</evidence>
<evidence type="ECO:0000256" key="9">
    <source>
        <dbReference type="ARBA" id="ARBA00023136"/>
    </source>
</evidence>
<keyword evidence="18" id="KW-1185">Reference proteome</keyword>
<evidence type="ECO:0000259" key="15">
    <source>
        <dbReference type="Pfam" id="PF00593"/>
    </source>
</evidence>
<evidence type="ECO:0000256" key="8">
    <source>
        <dbReference type="ARBA" id="ARBA00023077"/>
    </source>
</evidence>
<dbReference type="GO" id="GO:0015889">
    <property type="term" value="P:cobalamin transport"/>
    <property type="evidence" value="ECO:0007669"/>
    <property type="project" value="TreeGrafter"/>
</dbReference>
<dbReference type="Gene3D" id="2.40.170.20">
    <property type="entry name" value="TonB-dependent receptor, beta-barrel domain"/>
    <property type="match status" value="1"/>
</dbReference>
<evidence type="ECO:0000256" key="12">
    <source>
        <dbReference type="PROSITE-ProRule" id="PRU01360"/>
    </source>
</evidence>
<evidence type="ECO:0000256" key="1">
    <source>
        <dbReference type="ARBA" id="ARBA00004571"/>
    </source>
</evidence>
<dbReference type="Pfam" id="PF07715">
    <property type="entry name" value="Plug"/>
    <property type="match status" value="1"/>
</dbReference>
<evidence type="ECO:0000256" key="5">
    <source>
        <dbReference type="ARBA" id="ARBA00022692"/>
    </source>
</evidence>
<evidence type="ECO:0000256" key="7">
    <source>
        <dbReference type="ARBA" id="ARBA00023065"/>
    </source>
</evidence>
<evidence type="ECO:0000256" key="2">
    <source>
        <dbReference type="ARBA" id="ARBA00009810"/>
    </source>
</evidence>
<dbReference type="GO" id="GO:0009279">
    <property type="term" value="C:cell outer membrane"/>
    <property type="evidence" value="ECO:0007669"/>
    <property type="project" value="UniProtKB-SubCell"/>
</dbReference>
<keyword evidence="11 12" id="KW-0998">Cell outer membrane</keyword>
<dbReference type="GO" id="GO:0006811">
    <property type="term" value="P:monoatomic ion transport"/>
    <property type="evidence" value="ECO:0007669"/>
    <property type="project" value="UniProtKB-KW"/>
</dbReference>
<dbReference type="SUPFAM" id="SSF56935">
    <property type="entry name" value="Porins"/>
    <property type="match status" value="1"/>
</dbReference>
<organism evidence="17 18">
    <name type="scientific">Pelomonas aquatica</name>
    <dbReference type="NCBI Taxonomy" id="431058"/>
    <lineage>
        <taxon>Bacteria</taxon>
        <taxon>Pseudomonadati</taxon>
        <taxon>Pseudomonadota</taxon>
        <taxon>Betaproteobacteria</taxon>
        <taxon>Burkholderiales</taxon>
        <taxon>Sphaerotilaceae</taxon>
        <taxon>Roseateles</taxon>
    </lineage>
</organism>
<keyword evidence="6 14" id="KW-0732">Signal</keyword>
<reference evidence="17" key="1">
    <citation type="submission" date="2019-02" db="EMBL/GenBank/DDBJ databases">
        <title>Draft genome of the type strain Pelomonas aquatica CCUG 52575T.</title>
        <authorList>
            <person name="Gomila M."/>
            <person name="Lalucat J."/>
        </authorList>
    </citation>
    <scope>NUCLEOTIDE SEQUENCE</scope>
    <source>
        <strain evidence="17">CCUG 52575</strain>
    </source>
</reference>
<dbReference type="EMBL" id="SGUG01000016">
    <property type="protein sequence ID" value="MDG0863253.1"/>
    <property type="molecule type" value="Genomic_DNA"/>
</dbReference>
<dbReference type="RefSeq" id="WP_268147823.1">
    <property type="nucleotide sequence ID" value="NZ_JAPPUW010000003.1"/>
</dbReference>
<evidence type="ECO:0000256" key="3">
    <source>
        <dbReference type="ARBA" id="ARBA00022448"/>
    </source>
</evidence>
<name>A0A9X4LHF3_9BURK</name>
<evidence type="ECO:0000259" key="16">
    <source>
        <dbReference type="Pfam" id="PF07715"/>
    </source>
</evidence>
<keyword evidence="8 13" id="KW-0798">TonB box</keyword>
<keyword evidence="10 17" id="KW-0675">Receptor</keyword>
<protein>
    <submittedName>
        <fullName evidence="17">TonB-dependent receptor</fullName>
    </submittedName>
</protein>
<dbReference type="PANTHER" id="PTHR30069">
    <property type="entry name" value="TONB-DEPENDENT OUTER MEMBRANE RECEPTOR"/>
    <property type="match status" value="1"/>
</dbReference>
<sequence length="630" mass="68075">MSHSFLAARRPLLALSALALAASAHAQNRLDTIVTTATRMPQRVSEVLADITVLTREDISARAFGGLADLLAAQPGVQIARNGGPGSTTSVFVRGANTQHTVVLVDGVRMDTQSGSGGAPWEAMGLAQVERIEILRGPASAVYGSDAIGGVIQIFTRKGESTPQLVLHGAIGNLGTAKGDLSFSGKQGDWDYALGAALETSDGFSTMPDQPGLADPDGWRNHSLQGRLGYAVNDQHRLSLAATRSHVNAQYDSTFSPPNTDDRAVNDARSLRATWAAQWTSAWQSELSASESNARYETLANGVSGYLTETRVRAFAWANQVALPVGRLSATLERREDVLLNSSLRPSTHGSAERSQNALALGYLLNLGAFDGQAHWRHDRDSDFGSINTGSLAAGWRFTPEWRAWASAGTAFRAPTLYQSFSQYGPLDTLPALKPEHGRNKEVGLRWARGEQQLSLTAYDNRIRDLINYDSQFALNCPATDPLNVMPWDGCYGNVARVHLRGATLQGQTELAGWHLQASFDWQNPRDEISGGRLGRRAPRYASLQLDKAVGDWSGSLGMTATAQRPDRNGGKQLLGGYALVNASLAYRINPQARLQLNVDNAFDRVYQTARGYAQPPRTVMLGVTLTPKL</sequence>
<dbReference type="InterPro" id="IPR036942">
    <property type="entry name" value="Beta-barrel_TonB_sf"/>
</dbReference>
<feature type="domain" description="TonB-dependent receptor-like beta-barrel" evidence="15">
    <location>
        <begin position="176"/>
        <end position="601"/>
    </location>
</feature>
<comment type="subcellular location">
    <subcellularLocation>
        <location evidence="1 12">Cell outer membrane</location>
        <topology evidence="1 12">Multi-pass membrane protein</topology>
    </subcellularLocation>
</comment>
<comment type="similarity">
    <text evidence="2 12 13">Belongs to the TonB-dependent receptor family.</text>
</comment>